<dbReference type="EMBL" id="BK014662">
    <property type="protein sequence ID" value="DAD66682.1"/>
    <property type="molecule type" value="Genomic_DNA"/>
</dbReference>
<protein>
    <recommendedName>
        <fullName evidence="2">Ribosomal protein L7/L12 C-terminal domain-containing protein</fullName>
    </recommendedName>
</protein>
<accession>A0A8S5LA77</accession>
<reference evidence="1" key="1">
    <citation type="journal article" date="2021" name="Proc. Natl. Acad. Sci. U.S.A.">
        <title>A Catalog of Tens of Thousands of Viruses from Human Metagenomes Reveals Hidden Associations with Chronic Diseases.</title>
        <authorList>
            <person name="Tisza M.J."/>
            <person name="Buck C.B."/>
        </authorList>
    </citation>
    <scope>NUCLEOTIDE SEQUENCE</scope>
    <source>
        <strain evidence="1">CtPuP5</strain>
    </source>
</reference>
<organism evidence="1">
    <name type="scientific">Myoviridae sp. ctPuP5</name>
    <dbReference type="NCBI Taxonomy" id="2823543"/>
    <lineage>
        <taxon>Viruses</taxon>
        <taxon>Duplodnaviria</taxon>
        <taxon>Heunggongvirae</taxon>
        <taxon>Uroviricota</taxon>
        <taxon>Caudoviricetes</taxon>
    </lineage>
</organism>
<evidence type="ECO:0000313" key="1">
    <source>
        <dbReference type="EMBL" id="DAD66682.1"/>
    </source>
</evidence>
<name>A0A8S5LA77_9CAUD</name>
<sequence length="144" mass="16653">MSVSRKQIKKAIHRLRVDGKTPNEVIEFIMNKLCENVSKNESQKFQEEYQRAIKVDTSKLSGLMNGVTFNTGNGLLIKRTYNVLCHNFKTLTKTEFPLSYEDTNEMIKVLRDRNRLQAVKLVKINSGLGLRESKDIIDEIFPYV</sequence>
<evidence type="ECO:0008006" key="2">
    <source>
        <dbReference type="Google" id="ProtNLM"/>
    </source>
</evidence>
<proteinExistence type="predicted"/>